<evidence type="ECO:0000313" key="7">
    <source>
        <dbReference type="EMBL" id="TCG02990.1"/>
    </source>
</evidence>
<dbReference type="PIRSF" id="PIRSF000521">
    <property type="entry name" value="Transaminase_4ab_Lys_Orn"/>
    <property type="match status" value="1"/>
</dbReference>
<proteinExistence type="inferred from homology"/>
<dbReference type="GO" id="GO:0034386">
    <property type="term" value="F:4-aminobutyrate:2-oxoglutarate transaminase activity"/>
    <property type="evidence" value="ECO:0007669"/>
    <property type="project" value="InterPro"/>
</dbReference>
<name>A0A4R0X6E0_9BURK</name>
<protein>
    <submittedName>
        <fullName evidence="7">4-aminobutyrate--2-oxoglutarate transaminase</fullName>
    </submittedName>
</protein>
<comment type="cofactor">
    <cofactor evidence="1">
        <name>pyridoxal 5'-phosphate</name>
        <dbReference type="ChEBI" id="CHEBI:597326"/>
    </cofactor>
</comment>
<gene>
    <name evidence="7" type="ORF">BZM27_51770</name>
</gene>
<comment type="similarity">
    <text evidence="2 6">Belongs to the class-III pyridoxal-phosphate-dependent aminotransferase family.</text>
</comment>
<dbReference type="GO" id="GO:0030170">
    <property type="term" value="F:pyridoxal phosphate binding"/>
    <property type="evidence" value="ECO:0007669"/>
    <property type="project" value="InterPro"/>
</dbReference>
<comment type="caution">
    <text evidence="7">The sequence shown here is derived from an EMBL/GenBank/DDBJ whole genome shotgun (WGS) entry which is preliminary data.</text>
</comment>
<dbReference type="CDD" id="cd00610">
    <property type="entry name" value="OAT_like"/>
    <property type="match status" value="1"/>
</dbReference>
<dbReference type="NCBIfam" id="NF005272">
    <property type="entry name" value="PRK06777.1"/>
    <property type="match status" value="1"/>
</dbReference>
<dbReference type="InterPro" id="IPR050103">
    <property type="entry name" value="Class-III_PLP-dep_AT"/>
</dbReference>
<evidence type="ECO:0000256" key="3">
    <source>
        <dbReference type="ARBA" id="ARBA00022576"/>
    </source>
</evidence>
<accession>A0A4R0X6E0</accession>
<evidence type="ECO:0000256" key="5">
    <source>
        <dbReference type="ARBA" id="ARBA00022898"/>
    </source>
</evidence>
<dbReference type="PANTHER" id="PTHR11986">
    <property type="entry name" value="AMINOTRANSFERASE CLASS III"/>
    <property type="match status" value="1"/>
</dbReference>
<dbReference type="Gene3D" id="3.40.640.10">
    <property type="entry name" value="Type I PLP-dependent aspartate aminotransferase-like (Major domain)"/>
    <property type="match status" value="1"/>
</dbReference>
<dbReference type="EMBL" id="MWML01000575">
    <property type="protein sequence ID" value="TCG02990.1"/>
    <property type="molecule type" value="Genomic_DNA"/>
</dbReference>
<dbReference type="InterPro" id="IPR015421">
    <property type="entry name" value="PyrdxlP-dep_Trfase_major"/>
</dbReference>
<dbReference type="AlphaFoldDB" id="A0A4R0X6E0"/>
<evidence type="ECO:0000313" key="8">
    <source>
        <dbReference type="Proteomes" id="UP000294200"/>
    </source>
</evidence>
<evidence type="ECO:0000256" key="6">
    <source>
        <dbReference type="RuleBase" id="RU003560"/>
    </source>
</evidence>
<dbReference type="InterPro" id="IPR015422">
    <property type="entry name" value="PyrdxlP-dep_Trfase_small"/>
</dbReference>
<reference evidence="7 8" key="1">
    <citation type="submission" date="2017-02" db="EMBL/GenBank/DDBJ databases">
        <title>Paraburkholderia sophoroidis sp. nov. and Paraburkholderia steynii sp. nov. rhizobial symbionts of the fynbos legume Hypocalyptus sophoroides.</title>
        <authorList>
            <person name="Steenkamp E.T."/>
            <person name="Beukes C.W."/>
            <person name="Van Zyl E."/>
            <person name="Avontuur J."/>
            <person name="Chan W.Y."/>
            <person name="Hassen A."/>
            <person name="Palmer M."/>
            <person name="Mthombeni L."/>
            <person name="Phalane F."/>
            <person name="Sereme K."/>
            <person name="Venter S.N."/>
        </authorList>
    </citation>
    <scope>NUCLEOTIDE SEQUENCE [LARGE SCALE GENOMIC DNA]</scope>
    <source>
        <strain evidence="7 8">HC1.1ba</strain>
    </source>
</reference>
<dbReference type="GO" id="GO:0009448">
    <property type="term" value="P:gamma-aminobutyric acid metabolic process"/>
    <property type="evidence" value="ECO:0007669"/>
    <property type="project" value="InterPro"/>
</dbReference>
<keyword evidence="8" id="KW-1185">Reference proteome</keyword>
<dbReference type="Pfam" id="PF00202">
    <property type="entry name" value="Aminotran_3"/>
    <property type="match status" value="1"/>
</dbReference>
<dbReference type="InterPro" id="IPR004632">
    <property type="entry name" value="4NH2But_aminotransferase_bac"/>
</dbReference>
<keyword evidence="3" id="KW-0032">Aminotransferase</keyword>
<keyword evidence="5 6" id="KW-0663">Pyridoxal phosphate</keyword>
<evidence type="ECO:0000256" key="1">
    <source>
        <dbReference type="ARBA" id="ARBA00001933"/>
    </source>
</evidence>
<organism evidence="7 8">
    <name type="scientific">Paraburkholderia steynii</name>
    <dbReference type="NCBI Taxonomy" id="1245441"/>
    <lineage>
        <taxon>Bacteria</taxon>
        <taxon>Pseudomonadati</taxon>
        <taxon>Pseudomonadota</taxon>
        <taxon>Betaproteobacteria</taxon>
        <taxon>Burkholderiales</taxon>
        <taxon>Burkholderiaceae</taxon>
        <taxon>Paraburkholderia</taxon>
    </lineage>
</organism>
<sequence>MKNAELKSRKDAATPRGVGVMCDFYAARAENAELWDVEGRRYIDFAAGIAVCNTGHRHPKIVEAVRAQLDNFTHTAYQIVPYASYVELAEKINQRAPGDYPKKTAFFTTGAEAVENAIKIARAATGRPGVIAFTGGFHGRTMMGMALTGKVAPYKLNFGPFPADVFHAPFPNPLHGVTTADSLKAIEFLFKADIDPKRVAAIIFEPVQGEGGFYPAPAEFVRALRKLCNEHGILLIADEVQTGFARTGKLFAMHHYDVVPDLMTMAKSLAGGMPLSGVVGRADVMDAAAPGGLGGTYAGNPLAVASALAVLDIIDEEKLCERAVLLGDKLKARLTALQAEVPQIADVRGPGGMVAVEFCKPGTSDADADFTKRVQMRALERGLLLLVCGVYSNVVRFLFPLTIQDSVFDEALSILEEVLKETVGVTA</sequence>
<dbReference type="Proteomes" id="UP000294200">
    <property type="component" value="Unassembled WGS sequence"/>
</dbReference>
<keyword evidence="4" id="KW-0808">Transferase</keyword>
<dbReference type="PROSITE" id="PS00600">
    <property type="entry name" value="AA_TRANSFER_CLASS_3"/>
    <property type="match status" value="1"/>
</dbReference>
<dbReference type="InterPro" id="IPR015424">
    <property type="entry name" value="PyrdxlP-dep_Trfase"/>
</dbReference>
<evidence type="ECO:0000256" key="2">
    <source>
        <dbReference type="ARBA" id="ARBA00008954"/>
    </source>
</evidence>
<dbReference type="PANTHER" id="PTHR11986:SF79">
    <property type="entry name" value="ACETYLORNITHINE AMINOTRANSFERASE, MITOCHONDRIAL"/>
    <property type="match status" value="1"/>
</dbReference>
<dbReference type="SUPFAM" id="SSF53383">
    <property type="entry name" value="PLP-dependent transferases"/>
    <property type="match status" value="1"/>
</dbReference>
<dbReference type="GO" id="GO:0042802">
    <property type="term" value="F:identical protein binding"/>
    <property type="evidence" value="ECO:0007669"/>
    <property type="project" value="TreeGrafter"/>
</dbReference>
<dbReference type="InterPro" id="IPR005814">
    <property type="entry name" value="Aminotrans_3"/>
</dbReference>
<dbReference type="NCBIfam" id="NF005692">
    <property type="entry name" value="PRK07495.1"/>
    <property type="match status" value="1"/>
</dbReference>
<dbReference type="FunFam" id="3.40.640.10:FF:000013">
    <property type="entry name" value="4-aminobutyrate aminotransferase"/>
    <property type="match status" value="1"/>
</dbReference>
<evidence type="ECO:0000256" key="4">
    <source>
        <dbReference type="ARBA" id="ARBA00022679"/>
    </source>
</evidence>
<dbReference type="InterPro" id="IPR049704">
    <property type="entry name" value="Aminotrans_3_PPA_site"/>
</dbReference>
<dbReference type="NCBIfam" id="TIGR00700">
    <property type="entry name" value="GABAtrnsam"/>
    <property type="match status" value="1"/>
</dbReference>
<dbReference type="Gene3D" id="3.90.1150.10">
    <property type="entry name" value="Aspartate Aminotransferase, domain 1"/>
    <property type="match status" value="1"/>
</dbReference>